<evidence type="ECO:0000256" key="2">
    <source>
        <dbReference type="ARBA" id="ARBA00022840"/>
    </source>
</evidence>
<feature type="domain" description="ATP-cone" evidence="4">
    <location>
        <begin position="1"/>
        <end position="91"/>
    </location>
</feature>
<dbReference type="SUPFAM" id="SSF51998">
    <property type="entry name" value="PFL-like glycyl radical enzymes"/>
    <property type="match status" value="1"/>
</dbReference>
<evidence type="ECO:0000313" key="6">
    <source>
        <dbReference type="Proteomes" id="UP000430564"/>
    </source>
</evidence>
<dbReference type="Proteomes" id="UP000430564">
    <property type="component" value="Unassembled WGS sequence"/>
</dbReference>
<dbReference type="InterPro" id="IPR012833">
    <property type="entry name" value="NrdD"/>
</dbReference>
<dbReference type="Pfam" id="PF13597">
    <property type="entry name" value="NRDD"/>
    <property type="match status" value="1"/>
</dbReference>
<dbReference type="PANTHER" id="PTHR21075">
    <property type="entry name" value="ANAEROBIC RIBONUCLEOSIDE-TRIPHOSPHATE REDUCTASE"/>
    <property type="match status" value="1"/>
</dbReference>
<evidence type="ECO:0000256" key="1">
    <source>
        <dbReference type="ARBA" id="ARBA00022741"/>
    </source>
</evidence>
<dbReference type="OrthoDB" id="9804622at2"/>
<keyword evidence="5" id="KW-0560">Oxidoreductase</keyword>
<protein>
    <submittedName>
        <fullName evidence="5">Anaerobic ribonucleoside-triphosphate reductase</fullName>
        <ecNumber evidence="5">1.17.4.2</ecNumber>
    </submittedName>
</protein>
<dbReference type="PANTHER" id="PTHR21075:SF0">
    <property type="entry name" value="ANAEROBIC RIBONUCLEOSIDE-TRIPHOSPHATE REDUCTASE"/>
    <property type="match status" value="1"/>
</dbReference>
<reference evidence="5 6" key="1">
    <citation type="submission" date="2019-10" db="EMBL/GenBank/DDBJ databases">
        <title>Genome diversity of Sutterella seckii.</title>
        <authorList>
            <person name="Chaplin A.V."/>
            <person name="Sokolova S.R."/>
            <person name="Mosin K.A."/>
            <person name="Ivanova E.L."/>
            <person name="Kochetkova T.O."/>
            <person name="Goltsov A.Y."/>
            <person name="Trofimov D.Y."/>
            <person name="Efimov B.A."/>
        </authorList>
    </citation>
    <scope>NUCLEOTIDE SEQUENCE [LARGE SCALE GENOMIC DNA]</scope>
    <source>
        <strain evidence="5 6">ASD393</strain>
    </source>
</reference>
<dbReference type="InterPro" id="IPR019777">
    <property type="entry name" value="Form_AcTrfase_GR_CS"/>
</dbReference>
<dbReference type="Pfam" id="PF03477">
    <property type="entry name" value="ATP-cone"/>
    <property type="match status" value="1"/>
</dbReference>
<dbReference type="EC" id="1.17.4.2" evidence="5"/>
<evidence type="ECO:0000313" key="5">
    <source>
        <dbReference type="EMBL" id="KAB7655054.1"/>
    </source>
</evidence>
<gene>
    <name evidence="5" type="primary">nrdD</name>
    <name evidence="5" type="ORF">GBM95_09860</name>
</gene>
<dbReference type="PROSITE" id="PS00850">
    <property type="entry name" value="GLY_RADICAL_1"/>
    <property type="match status" value="1"/>
</dbReference>
<dbReference type="GO" id="GO:0008998">
    <property type="term" value="F:ribonucleoside-triphosphate reductase (thioredoxin) activity"/>
    <property type="evidence" value="ECO:0007669"/>
    <property type="project" value="UniProtKB-EC"/>
</dbReference>
<evidence type="ECO:0000259" key="4">
    <source>
        <dbReference type="PROSITE" id="PS51161"/>
    </source>
</evidence>
<dbReference type="AlphaFoldDB" id="A0A6I1EMD0"/>
<evidence type="ECO:0000256" key="3">
    <source>
        <dbReference type="PROSITE-ProRule" id="PRU00492"/>
    </source>
</evidence>
<name>A0A6I1EMD0_9BURK</name>
<dbReference type="PROSITE" id="PS51161">
    <property type="entry name" value="ATP_CONE"/>
    <property type="match status" value="1"/>
</dbReference>
<keyword evidence="1 3" id="KW-0547">Nucleotide-binding</keyword>
<dbReference type="EMBL" id="WEHX01000091">
    <property type="protein sequence ID" value="KAB7655054.1"/>
    <property type="molecule type" value="Genomic_DNA"/>
</dbReference>
<dbReference type="Gene3D" id="3.20.70.20">
    <property type="match status" value="1"/>
</dbReference>
<sequence length="720" mass="82343">MQVLKKDNSLEPFEDKKIVSAIEKAAFRYDRIIPEETMTAMAETVKKRVENQEAVPVASLHELVIATLNSFGFKDVADSYAEYRYYKTTYAKTFEKIRQEADDVLRLGDRENANFDSSLVSTKGVLIKGYLTKELYKQFYLSKTEKALTERGDIYIHDMRDMILGSVNCCLLDVASILKGGFEMSNVEYTEPKSVHSALQVIGDITLVASAQQFGGLTIAELDKVLLPYVKKTWARAYEKYKETCGLPEEAAKKMAHAETIRELEQGFQSLELKLNTVTSSRGDIAFTTVSFGQWDPKLPEEEKEWLYEIDRIILTTRRNGHGARRRPVIFPKLVYLYDERQIKADKWSASLFEEGVKTSAQCMYPDWLSLSSDHGDVSKLFLKTGVVTSPMGCRAYLTPWQDPETGRYVTIGRCNIGAVSLNIPLLISLARTEHPTEWREKFWEILDNRLEVIREFLKKRYDFIRHQRASSNPLAFTQGGFYKGYREPDEEVGDLVDYMTASFGITALDESTYLWTGERMIDEGGKFAHKVLRHIQNRIDAFKAEDHHLYAIYGTPAESLTGTQARQYASFCRERGIDNVFEHTEHYDPMYFSNSFHVNVTEDITPFEKQDAEFESFHLAPGGHIQYVRLTNPENFEADAAIIRRGMKMGFYQGVNFDSAYCNDCGTHSNNVLNKCPHCGSTNLSVISRVCGYLGYSNMNGRTRMNDGKQREIERRISM</sequence>
<proteinExistence type="predicted"/>
<dbReference type="GO" id="GO:0006260">
    <property type="term" value="P:DNA replication"/>
    <property type="evidence" value="ECO:0007669"/>
    <property type="project" value="InterPro"/>
</dbReference>
<organism evidence="5 6">
    <name type="scientific">Sutterella seckii</name>
    <dbReference type="NCBI Taxonomy" id="1944635"/>
    <lineage>
        <taxon>Bacteria</taxon>
        <taxon>Pseudomonadati</taxon>
        <taxon>Pseudomonadota</taxon>
        <taxon>Betaproteobacteria</taxon>
        <taxon>Burkholderiales</taxon>
        <taxon>Sutterellaceae</taxon>
        <taxon>Sutterella</taxon>
    </lineage>
</organism>
<dbReference type="GO" id="GO:0005524">
    <property type="term" value="F:ATP binding"/>
    <property type="evidence" value="ECO:0007669"/>
    <property type="project" value="UniProtKB-UniRule"/>
</dbReference>
<dbReference type="GO" id="GO:0004748">
    <property type="term" value="F:ribonucleoside-diphosphate reductase activity, thioredoxin disulfide as acceptor"/>
    <property type="evidence" value="ECO:0007669"/>
    <property type="project" value="TreeGrafter"/>
</dbReference>
<dbReference type="GO" id="GO:0031250">
    <property type="term" value="C:anaerobic ribonucleoside-triphosphate reductase complex"/>
    <property type="evidence" value="ECO:0007669"/>
    <property type="project" value="TreeGrafter"/>
</dbReference>
<dbReference type="NCBIfam" id="TIGR02487">
    <property type="entry name" value="NrdD"/>
    <property type="match status" value="1"/>
</dbReference>
<dbReference type="RefSeq" id="WP_152158946.1">
    <property type="nucleotide sequence ID" value="NZ_WEHX01000091.1"/>
</dbReference>
<keyword evidence="2 3" id="KW-0067">ATP-binding</keyword>
<dbReference type="GO" id="GO:0009265">
    <property type="term" value="P:2'-deoxyribonucleotide biosynthetic process"/>
    <property type="evidence" value="ECO:0007669"/>
    <property type="project" value="TreeGrafter"/>
</dbReference>
<accession>A0A6I1EMD0</accession>
<comment type="caution">
    <text evidence="5">The sequence shown here is derived from an EMBL/GenBank/DDBJ whole genome shotgun (WGS) entry which is preliminary data.</text>
</comment>
<dbReference type="InterPro" id="IPR005144">
    <property type="entry name" value="ATP-cone_dom"/>
</dbReference>